<reference evidence="4" key="1">
    <citation type="submission" date="2014-12" db="EMBL/GenBank/DDBJ databases">
        <title>Genome sequence of Clostridium beijerinckii strain 59B.</title>
        <authorList>
            <person name="Little G.T."/>
            <person name="Minton N.P."/>
        </authorList>
    </citation>
    <scope>NUCLEOTIDE SEQUENCE [LARGE SCALE GENOMIC DNA]</scope>
    <source>
        <strain evidence="4">59B</strain>
    </source>
</reference>
<evidence type="ECO:0000259" key="2">
    <source>
        <dbReference type="Pfam" id="PF04717"/>
    </source>
</evidence>
<name>A0A0B5QTR5_CLOBE</name>
<protein>
    <recommendedName>
        <fullName evidence="2">Gp5/Type VI secretion system Vgr protein OB-fold domain-containing protein</fullName>
    </recommendedName>
</protein>
<sequence>MKDDFISYENLRIFTYEVKSIKEMYIQNCLNNHVTLSLTCILDDEMRDSCVQSTDERTPIEVFYEKEGSHFSLFNGIITNIKISVINYVYTLFIEAKSLDYTMDIEKKKRDFQNINMTTHELIDEVMKSYPNANYNINIPNEPIGEFILQYNETDYEFLKRIVSRYNESLISEMELKDIHLYFGAPEIHVEPKTKIINYTVSKAVEEYNDVKNNDAPEVLETDFITYKIRTQEILNLGENFDFNGRQFYISKATYSMEGGNLENIYELKSKGGLRSKRLYNMNVIGISINGSILEVQRDKVKVQLEISSNTDISTAYWFPYATVAASPDGGGWYCMPEVGEKIRLNCPTKDESKAFVVNAIGTNKGKSGAEAENDRMSNPDNKSLQTSSGQEVKFTPNGVVIACSGGQASVNLNNDGTVDVVGQKNINIACANNLSLRAENEMTISAAQSVDILSESGSNLILSEGDEILVNGTRVQNNG</sequence>
<dbReference type="STRING" id="1520.LF65_04899"/>
<dbReference type="OrthoDB" id="95423at2"/>
<organism evidence="3 4">
    <name type="scientific">Clostridium beijerinckii</name>
    <name type="common">Clostridium MP</name>
    <dbReference type="NCBI Taxonomy" id="1520"/>
    <lineage>
        <taxon>Bacteria</taxon>
        <taxon>Bacillati</taxon>
        <taxon>Bacillota</taxon>
        <taxon>Clostridia</taxon>
        <taxon>Eubacteriales</taxon>
        <taxon>Clostridiaceae</taxon>
        <taxon>Clostridium</taxon>
    </lineage>
</organism>
<dbReference type="Proteomes" id="UP000031866">
    <property type="component" value="Chromosome"/>
</dbReference>
<accession>A0A0B5QTR5</accession>
<proteinExistence type="predicted"/>
<feature type="domain" description="Gp5/Type VI secretion system Vgr protein OB-fold" evidence="2">
    <location>
        <begin position="299"/>
        <end position="359"/>
    </location>
</feature>
<gene>
    <name evidence="3" type="ORF">LF65_04899</name>
</gene>
<dbReference type="EMBL" id="CP010086">
    <property type="protein sequence ID" value="AJH01428.1"/>
    <property type="molecule type" value="Genomic_DNA"/>
</dbReference>
<evidence type="ECO:0000256" key="1">
    <source>
        <dbReference type="SAM" id="MobiDB-lite"/>
    </source>
</evidence>
<dbReference type="KEGG" id="cbei:LF65_04899"/>
<feature type="compositionally biased region" description="Polar residues" evidence="1">
    <location>
        <begin position="379"/>
        <end position="390"/>
    </location>
</feature>
<dbReference type="Pfam" id="PF04717">
    <property type="entry name" value="Phage_base_V"/>
    <property type="match status" value="1"/>
</dbReference>
<dbReference type="RefSeq" id="WP_041899856.1">
    <property type="nucleotide sequence ID" value="NZ_CP010086.2"/>
</dbReference>
<dbReference type="Pfam" id="PF05954">
    <property type="entry name" value="Phage_GPD"/>
    <property type="match status" value="1"/>
</dbReference>
<dbReference type="SUPFAM" id="SSF69279">
    <property type="entry name" value="Phage tail proteins"/>
    <property type="match status" value="1"/>
</dbReference>
<evidence type="ECO:0000313" key="3">
    <source>
        <dbReference type="EMBL" id="AJH01428.1"/>
    </source>
</evidence>
<feature type="compositionally biased region" description="Basic and acidic residues" evidence="1">
    <location>
        <begin position="368"/>
        <end position="378"/>
    </location>
</feature>
<dbReference type="InterPro" id="IPR006531">
    <property type="entry name" value="Gp5/Vgr_OB"/>
</dbReference>
<dbReference type="Gene3D" id="3.55.50.10">
    <property type="entry name" value="Baseplate protein-like domains"/>
    <property type="match status" value="1"/>
</dbReference>
<feature type="region of interest" description="Disordered" evidence="1">
    <location>
        <begin position="367"/>
        <end position="390"/>
    </location>
</feature>
<dbReference type="AlphaFoldDB" id="A0A0B5QTR5"/>
<evidence type="ECO:0000313" key="4">
    <source>
        <dbReference type="Proteomes" id="UP000031866"/>
    </source>
</evidence>